<evidence type="ECO:0000256" key="1">
    <source>
        <dbReference type="ARBA" id="ARBA00022741"/>
    </source>
</evidence>
<gene>
    <name evidence="3" type="primary">coaE</name>
    <name evidence="5" type="ORF">AR1Y2_1437</name>
</gene>
<comment type="similarity">
    <text evidence="3">Belongs to the CoaE family.</text>
</comment>
<dbReference type="Proteomes" id="UP000298653">
    <property type="component" value="Chromosome"/>
</dbReference>
<keyword evidence="6" id="KW-1185">Reference proteome</keyword>
<evidence type="ECO:0000313" key="6">
    <source>
        <dbReference type="Proteomes" id="UP000298653"/>
    </source>
</evidence>
<dbReference type="GO" id="GO:0004140">
    <property type="term" value="F:dephospho-CoA kinase activity"/>
    <property type="evidence" value="ECO:0007669"/>
    <property type="project" value="UniProtKB-UniRule"/>
</dbReference>
<dbReference type="InterPro" id="IPR027417">
    <property type="entry name" value="P-loop_NTPase"/>
</dbReference>
<dbReference type="NCBIfam" id="TIGR00152">
    <property type="entry name" value="dephospho-CoA kinase"/>
    <property type="match status" value="1"/>
</dbReference>
<dbReference type="InterPro" id="IPR001977">
    <property type="entry name" value="Depp_CoAkinase"/>
</dbReference>
<name>A0A4P8IDP6_9FIRM</name>
<feature type="binding site" evidence="3">
    <location>
        <begin position="13"/>
        <end position="18"/>
    </location>
    <ligand>
        <name>ATP</name>
        <dbReference type="ChEBI" id="CHEBI:30616"/>
    </ligand>
</feature>
<dbReference type="UniPathway" id="UPA00241">
    <property type="reaction ID" value="UER00356"/>
</dbReference>
<dbReference type="GO" id="GO:0005524">
    <property type="term" value="F:ATP binding"/>
    <property type="evidence" value="ECO:0007669"/>
    <property type="project" value="UniProtKB-UniRule"/>
</dbReference>
<keyword evidence="1 3" id="KW-0547">Nucleotide-binding</keyword>
<keyword evidence="2 3" id="KW-0067">ATP-binding</keyword>
<dbReference type="GO" id="GO:0015937">
    <property type="term" value="P:coenzyme A biosynthetic process"/>
    <property type="evidence" value="ECO:0007669"/>
    <property type="project" value="UniProtKB-UniRule"/>
</dbReference>
<proteinExistence type="inferred from homology"/>
<dbReference type="PROSITE" id="PS51219">
    <property type="entry name" value="DPCK"/>
    <property type="match status" value="1"/>
</dbReference>
<dbReference type="Pfam" id="PF01121">
    <property type="entry name" value="CoaE"/>
    <property type="match status" value="1"/>
</dbReference>
<accession>A0A4P8IDP6</accession>
<organism evidence="5 6">
    <name type="scientific">Anaerostipes rhamnosivorans</name>
    <dbReference type="NCBI Taxonomy" id="1229621"/>
    <lineage>
        <taxon>Bacteria</taxon>
        <taxon>Bacillati</taxon>
        <taxon>Bacillota</taxon>
        <taxon>Clostridia</taxon>
        <taxon>Lachnospirales</taxon>
        <taxon>Lachnospiraceae</taxon>
        <taxon>Anaerostipes</taxon>
    </lineage>
</organism>
<dbReference type="GO" id="GO:0005737">
    <property type="term" value="C:cytoplasm"/>
    <property type="evidence" value="ECO:0007669"/>
    <property type="project" value="UniProtKB-SubCell"/>
</dbReference>
<dbReference type="Gene3D" id="3.40.50.300">
    <property type="entry name" value="P-loop containing nucleotide triphosphate hydrolases"/>
    <property type="match status" value="1"/>
</dbReference>
<dbReference type="SUPFAM" id="SSF52540">
    <property type="entry name" value="P-loop containing nucleoside triphosphate hydrolases"/>
    <property type="match status" value="1"/>
</dbReference>
<keyword evidence="3" id="KW-0963">Cytoplasm</keyword>
<keyword evidence="3 5" id="KW-0418">Kinase</keyword>
<dbReference type="EMBL" id="CP040058">
    <property type="protein sequence ID" value="QCP34891.1"/>
    <property type="molecule type" value="Genomic_DNA"/>
</dbReference>
<keyword evidence="3" id="KW-0173">Coenzyme A biosynthesis</keyword>
<dbReference type="EC" id="2.7.1.24" evidence="3 4"/>
<evidence type="ECO:0000256" key="2">
    <source>
        <dbReference type="ARBA" id="ARBA00022840"/>
    </source>
</evidence>
<evidence type="ECO:0000313" key="5">
    <source>
        <dbReference type="EMBL" id="QCP34891.1"/>
    </source>
</evidence>
<comment type="subcellular location">
    <subcellularLocation>
        <location evidence="3">Cytoplasm</location>
    </subcellularLocation>
</comment>
<dbReference type="OrthoDB" id="9812943at2"/>
<dbReference type="CDD" id="cd02022">
    <property type="entry name" value="DPCK"/>
    <property type="match status" value="1"/>
</dbReference>
<dbReference type="PANTHER" id="PTHR10695:SF46">
    <property type="entry name" value="BIFUNCTIONAL COENZYME A SYNTHASE-RELATED"/>
    <property type="match status" value="1"/>
</dbReference>
<dbReference type="KEGG" id="arf:AR1Y2_1437"/>
<dbReference type="PANTHER" id="PTHR10695">
    <property type="entry name" value="DEPHOSPHO-COA KINASE-RELATED"/>
    <property type="match status" value="1"/>
</dbReference>
<comment type="pathway">
    <text evidence="3">Cofactor biosynthesis; coenzyme A biosynthesis; CoA from (R)-pantothenate: step 5/5.</text>
</comment>
<evidence type="ECO:0000256" key="3">
    <source>
        <dbReference type="HAMAP-Rule" id="MF_00376"/>
    </source>
</evidence>
<dbReference type="AlphaFoldDB" id="A0A4P8IDP6"/>
<comment type="function">
    <text evidence="3">Catalyzes the phosphorylation of the 3'-hydroxyl group of dephosphocoenzyme A to form coenzyme A.</text>
</comment>
<reference evidence="5 6" key="1">
    <citation type="submission" date="2019-05" db="EMBL/GenBank/DDBJ databases">
        <title>Complete genome sequencing of Anaerostipes rhamnosivorans.</title>
        <authorList>
            <person name="Bui T.P.N."/>
            <person name="de Vos W.M."/>
        </authorList>
    </citation>
    <scope>NUCLEOTIDE SEQUENCE [LARGE SCALE GENOMIC DNA]</scope>
    <source>
        <strain evidence="5 6">1y2</strain>
    </source>
</reference>
<dbReference type="HAMAP" id="MF_00376">
    <property type="entry name" value="Dephospho_CoA_kinase"/>
    <property type="match status" value="1"/>
</dbReference>
<sequence length="201" mass="22416">MKKKVIGITGGVGSGKSEVLNILKNDYGAGLIEADRVAHELMEPGAVNFKALVKQLGEQILTEKGSIDRAALGAIVFGDEEKLKLLNSLTHPNVVKAIEHRIDEMEKDSKVRFIVYEAALLTGAEFEQRFDQLWYVFAREELRYQRLKEGRGYSDEKTASMIKSQPGEDSFRTAATHVIDNSGSLHETRQQIADILRLEGL</sequence>
<comment type="catalytic activity">
    <reaction evidence="3">
        <text>3'-dephospho-CoA + ATP = ADP + CoA + H(+)</text>
        <dbReference type="Rhea" id="RHEA:18245"/>
        <dbReference type="ChEBI" id="CHEBI:15378"/>
        <dbReference type="ChEBI" id="CHEBI:30616"/>
        <dbReference type="ChEBI" id="CHEBI:57287"/>
        <dbReference type="ChEBI" id="CHEBI:57328"/>
        <dbReference type="ChEBI" id="CHEBI:456216"/>
        <dbReference type="EC" id="2.7.1.24"/>
    </reaction>
</comment>
<keyword evidence="3 5" id="KW-0808">Transferase</keyword>
<evidence type="ECO:0000256" key="4">
    <source>
        <dbReference type="NCBIfam" id="TIGR00152"/>
    </source>
</evidence>
<dbReference type="RefSeq" id="WP_137328373.1">
    <property type="nucleotide sequence ID" value="NZ_CP040058.1"/>
</dbReference>
<protein>
    <recommendedName>
        <fullName evidence="3 4">Dephospho-CoA kinase</fullName>
        <ecNumber evidence="3 4">2.7.1.24</ecNumber>
    </recommendedName>
    <alternativeName>
        <fullName evidence="3">Dephosphocoenzyme A kinase</fullName>
    </alternativeName>
</protein>